<feature type="binding site" evidence="17">
    <location>
        <begin position="119"/>
        <end position="125"/>
    </location>
    <ligand>
        <name>ATP</name>
        <dbReference type="ChEBI" id="CHEBI:30616"/>
    </ligand>
</feature>
<dbReference type="Pfam" id="PF02875">
    <property type="entry name" value="Mur_ligase_C"/>
    <property type="match status" value="1"/>
</dbReference>
<feature type="domain" description="Mur ligase central" evidence="20">
    <location>
        <begin position="117"/>
        <end position="295"/>
    </location>
</feature>
<dbReference type="AlphaFoldDB" id="A0A4R3L6D7"/>
<keyword evidence="7 17" id="KW-0963">Cytoplasm</keyword>
<reference evidence="21 22" key="1">
    <citation type="submission" date="2019-03" db="EMBL/GenBank/DDBJ databases">
        <title>Genomic Encyclopedia of Type Strains, Phase IV (KMG-IV): sequencing the most valuable type-strain genomes for metagenomic binning, comparative biology and taxonomic classification.</title>
        <authorList>
            <person name="Goeker M."/>
        </authorList>
    </citation>
    <scope>NUCLEOTIDE SEQUENCE [LARGE SCALE GENOMIC DNA]</scope>
    <source>
        <strain evidence="21 22">DSM 45707</strain>
    </source>
</reference>
<evidence type="ECO:0000256" key="16">
    <source>
        <dbReference type="ARBA" id="ARBA00047632"/>
    </source>
</evidence>
<comment type="pathway">
    <text evidence="3 17 18">Cell wall biogenesis; peptidoglycan biosynthesis.</text>
</comment>
<dbReference type="HAMAP" id="MF_00639">
    <property type="entry name" value="MurD"/>
    <property type="match status" value="1"/>
</dbReference>
<dbReference type="SUPFAM" id="SSF53244">
    <property type="entry name" value="MurD-like peptide ligases, peptide-binding domain"/>
    <property type="match status" value="1"/>
</dbReference>
<name>A0A4R3L6D7_9BACL</name>
<dbReference type="Pfam" id="PF08245">
    <property type="entry name" value="Mur_ligase_M"/>
    <property type="match status" value="1"/>
</dbReference>
<evidence type="ECO:0000256" key="6">
    <source>
        <dbReference type="ARBA" id="ARBA00015655"/>
    </source>
</evidence>
<dbReference type="Proteomes" id="UP000294937">
    <property type="component" value="Unassembled WGS sequence"/>
</dbReference>
<evidence type="ECO:0000256" key="5">
    <source>
        <dbReference type="ARBA" id="ARBA00012212"/>
    </source>
</evidence>
<keyword evidence="22" id="KW-1185">Reference proteome</keyword>
<evidence type="ECO:0000256" key="7">
    <source>
        <dbReference type="ARBA" id="ARBA00022490"/>
    </source>
</evidence>
<keyword evidence="12 17" id="KW-0573">Peptidoglycan synthesis</keyword>
<keyword evidence="13 17" id="KW-0961">Cell wall biogenesis/degradation</keyword>
<evidence type="ECO:0000256" key="3">
    <source>
        <dbReference type="ARBA" id="ARBA00004752"/>
    </source>
</evidence>
<comment type="function">
    <text evidence="1 17 18">Cell wall formation. Catalyzes the addition of glutamate to the nucleotide precursor UDP-N-acetylmuramoyl-L-alanine (UMA).</text>
</comment>
<dbReference type="InterPro" id="IPR005762">
    <property type="entry name" value="MurD"/>
</dbReference>
<evidence type="ECO:0000259" key="20">
    <source>
        <dbReference type="Pfam" id="PF08245"/>
    </source>
</evidence>
<dbReference type="OrthoDB" id="9809796at2"/>
<dbReference type="SUPFAM" id="SSF53623">
    <property type="entry name" value="MurD-like peptide ligases, catalytic domain"/>
    <property type="match status" value="1"/>
</dbReference>
<keyword evidence="8 17" id="KW-0436">Ligase</keyword>
<dbReference type="GO" id="GO:0008360">
    <property type="term" value="P:regulation of cell shape"/>
    <property type="evidence" value="ECO:0007669"/>
    <property type="project" value="UniProtKB-KW"/>
</dbReference>
<dbReference type="Gene3D" id="3.90.190.20">
    <property type="entry name" value="Mur ligase, C-terminal domain"/>
    <property type="match status" value="1"/>
</dbReference>
<feature type="domain" description="Mur ligase C-terminal" evidence="19">
    <location>
        <begin position="317"/>
        <end position="431"/>
    </location>
</feature>
<dbReference type="Pfam" id="PF21799">
    <property type="entry name" value="MurD-like_N"/>
    <property type="match status" value="1"/>
</dbReference>
<dbReference type="InterPro" id="IPR036615">
    <property type="entry name" value="Mur_ligase_C_dom_sf"/>
</dbReference>
<dbReference type="EMBL" id="SMAG01000003">
    <property type="protein sequence ID" value="TCS94628.1"/>
    <property type="molecule type" value="Genomic_DNA"/>
</dbReference>
<comment type="caution">
    <text evidence="21">The sequence shown here is derived from an EMBL/GenBank/DDBJ whole genome shotgun (WGS) entry which is preliminary data.</text>
</comment>
<evidence type="ECO:0000259" key="19">
    <source>
        <dbReference type="Pfam" id="PF02875"/>
    </source>
</evidence>
<accession>A0A4R3L6D7</accession>
<dbReference type="InterPro" id="IPR013221">
    <property type="entry name" value="Mur_ligase_cen"/>
</dbReference>
<evidence type="ECO:0000256" key="2">
    <source>
        <dbReference type="ARBA" id="ARBA00004496"/>
    </source>
</evidence>
<keyword evidence="17 18" id="KW-0132">Cell division</keyword>
<dbReference type="NCBIfam" id="TIGR01087">
    <property type="entry name" value="murD"/>
    <property type="match status" value="1"/>
</dbReference>
<evidence type="ECO:0000256" key="4">
    <source>
        <dbReference type="ARBA" id="ARBA00010416"/>
    </source>
</evidence>
<evidence type="ECO:0000256" key="13">
    <source>
        <dbReference type="ARBA" id="ARBA00023316"/>
    </source>
</evidence>
<sequence>MGKQTEWKGTSVVVLGLARSGVAVAKLLHQLGAKVVANDLKSRLECPEASQLEKLGIPVICGEHPEDLVHGGIDLLVKNPGIPYIAKPVQQAIALNIPVVTEVEIAGQQSLAPIVGITGSNGKTTTTTLVGKMLTAGRVQHRVAGNIGQALTEVILDLHEDEWLIAELSSFQLKGTVHFQPQVAALLNIDQAHLDYHQTMEDYIFSKSKIFENQTEDNVAVLHADQPVCVELAKKINSKIYWFSRTQPVHSGVYIQDDWIISNLSGMDEKILPVSEVALKGDFNLENALAAIAIAMACQCPWEGIQETLRTFQGVEHRLEYVDTIEDVKYYNNSKATNVRAALKSIQAFTEPIVLIAGGLDRGVDFKELVPELKNKVKAVVGYGETASIFLERAKEAGIQERHEVQDVFEAVTIAQKLAQPGDIVLLSPACASWDLYTSFEERGSIFKQAVHSLHV</sequence>
<dbReference type="PANTHER" id="PTHR43692">
    <property type="entry name" value="UDP-N-ACETYLMURAMOYLALANINE--D-GLUTAMATE LIGASE"/>
    <property type="match status" value="1"/>
</dbReference>
<dbReference type="PANTHER" id="PTHR43692:SF1">
    <property type="entry name" value="UDP-N-ACETYLMURAMOYLALANINE--D-GLUTAMATE LIGASE"/>
    <property type="match status" value="1"/>
</dbReference>
<dbReference type="InterPro" id="IPR004101">
    <property type="entry name" value="Mur_ligase_C"/>
</dbReference>
<dbReference type="RefSeq" id="WP_131924022.1">
    <property type="nucleotide sequence ID" value="NZ_SMAG01000003.1"/>
</dbReference>
<evidence type="ECO:0000256" key="9">
    <source>
        <dbReference type="ARBA" id="ARBA00022741"/>
    </source>
</evidence>
<dbReference type="SUPFAM" id="SSF51984">
    <property type="entry name" value="MurCD N-terminal domain"/>
    <property type="match status" value="1"/>
</dbReference>
<protein>
    <recommendedName>
        <fullName evidence="6 17">UDP-N-acetylmuramoylalanine--D-glutamate ligase</fullName>
        <ecNumber evidence="5 17">6.3.2.9</ecNumber>
    </recommendedName>
    <alternativeName>
        <fullName evidence="15 17">D-glutamic acid-adding enzyme</fullName>
    </alternativeName>
    <alternativeName>
        <fullName evidence="14 17">UDP-N-acetylmuramoyl-L-alanyl-D-glutamate synthetase</fullName>
    </alternativeName>
</protein>
<keyword evidence="11 17" id="KW-0133">Cell shape</keyword>
<dbReference type="Gene3D" id="3.40.1190.10">
    <property type="entry name" value="Mur-like, catalytic domain"/>
    <property type="match status" value="1"/>
</dbReference>
<dbReference type="InterPro" id="IPR036565">
    <property type="entry name" value="Mur-like_cat_sf"/>
</dbReference>
<dbReference type="GO" id="GO:0005737">
    <property type="term" value="C:cytoplasm"/>
    <property type="evidence" value="ECO:0007669"/>
    <property type="project" value="UniProtKB-SubCell"/>
</dbReference>
<evidence type="ECO:0000256" key="14">
    <source>
        <dbReference type="ARBA" id="ARBA00030398"/>
    </source>
</evidence>
<evidence type="ECO:0000256" key="10">
    <source>
        <dbReference type="ARBA" id="ARBA00022840"/>
    </source>
</evidence>
<dbReference type="EC" id="6.3.2.9" evidence="5 17"/>
<keyword evidence="9 17" id="KW-0547">Nucleotide-binding</keyword>
<evidence type="ECO:0000313" key="21">
    <source>
        <dbReference type="EMBL" id="TCS94628.1"/>
    </source>
</evidence>
<dbReference type="GO" id="GO:0009252">
    <property type="term" value="P:peptidoglycan biosynthetic process"/>
    <property type="evidence" value="ECO:0007669"/>
    <property type="project" value="UniProtKB-UniRule"/>
</dbReference>
<evidence type="ECO:0000256" key="8">
    <source>
        <dbReference type="ARBA" id="ARBA00022598"/>
    </source>
</evidence>
<evidence type="ECO:0000256" key="17">
    <source>
        <dbReference type="HAMAP-Rule" id="MF_00639"/>
    </source>
</evidence>
<dbReference type="GO" id="GO:0008764">
    <property type="term" value="F:UDP-N-acetylmuramoylalanine-D-glutamate ligase activity"/>
    <property type="evidence" value="ECO:0007669"/>
    <property type="project" value="UniProtKB-UniRule"/>
</dbReference>
<evidence type="ECO:0000313" key="22">
    <source>
        <dbReference type="Proteomes" id="UP000294937"/>
    </source>
</evidence>
<evidence type="ECO:0000256" key="15">
    <source>
        <dbReference type="ARBA" id="ARBA00032324"/>
    </source>
</evidence>
<dbReference type="GO" id="GO:0071555">
    <property type="term" value="P:cell wall organization"/>
    <property type="evidence" value="ECO:0007669"/>
    <property type="project" value="UniProtKB-KW"/>
</dbReference>
<comment type="catalytic activity">
    <reaction evidence="16 17 18">
        <text>UDP-N-acetyl-alpha-D-muramoyl-L-alanine + D-glutamate + ATP = UDP-N-acetyl-alpha-D-muramoyl-L-alanyl-D-glutamate + ADP + phosphate + H(+)</text>
        <dbReference type="Rhea" id="RHEA:16429"/>
        <dbReference type="ChEBI" id="CHEBI:15378"/>
        <dbReference type="ChEBI" id="CHEBI:29986"/>
        <dbReference type="ChEBI" id="CHEBI:30616"/>
        <dbReference type="ChEBI" id="CHEBI:43474"/>
        <dbReference type="ChEBI" id="CHEBI:83898"/>
        <dbReference type="ChEBI" id="CHEBI:83900"/>
        <dbReference type="ChEBI" id="CHEBI:456216"/>
        <dbReference type="EC" id="6.3.2.9"/>
    </reaction>
</comment>
<comment type="subcellular location">
    <subcellularLocation>
        <location evidence="2 17 18">Cytoplasm</location>
    </subcellularLocation>
</comment>
<dbReference type="UniPathway" id="UPA00219"/>
<gene>
    <name evidence="17" type="primary">murD</name>
    <name evidence="21" type="ORF">EDD58_10340</name>
</gene>
<evidence type="ECO:0000256" key="18">
    <source>
        <dbReference type="RuleBase" id="RU003664"/>
    </source>
</evidence>
<evidence type="ECO:0000256" key="12">
    <source>
        <dbReference type="ARBA" id="ARBA00022984"/>
    </source>
</evidence>
<organism evidence="21 22">
    <name type="scientific">Hazenella coriacea</name>
    <dbReference type="NCBI Taxonomy" id="1179467"/>
    <lineage>
        <taxon>Bacteria</taxon>
        <taxon>Bacillati</taxon>
        <taxon>Bacillota</taxon>
        <taxon>Bacilli</taxon>
        <taxon>Bacillales</taxon>
        <taxon>Thermoactinomycetaceae</taxon>
        <taxon>Hazenella</taxon>
    </lineage>
</organism>
<dbReference type="Gene3D" id="3.40.50.720">
    <property type="entry name" value="NAD(P)-binding Rossmann-like Domain"/>
    <property type="match status" value="1"/>
</dbReference>
<comment type="similarity">
    <text evidence="4 17">Belongs to the MurCDEF family.</text>
</comment>
<evidence type="ECO:0000256" key="11">
    <source>
        <dbReference type="ARBA" id="ARBA00022960"/>
    </source>
</evidence>
<evidence type="ECO:0000256" key="1">
    <source>
        <dbReference type="ARBA" id="ARBA00002734"/>
    </source>
</evidence>
<dbReference type="GO" id="GO:0051301">
    <property type="term" value="P:cell division"/>
    <property type="evidence" value="ECO:0007669"/>
    <property type="project" value="UniProtKB-KW"/>
</dbReference>
<keyword evidence="10 17" id="KW-0067">ATP-binding</keyword>
<proteinExistence type="inferred from homology"/>
<dbReference type="GO" id="GO:0005524">
    <property type="term" value="F:ATP binding"/>
    <property type="evidence" value="ECO:0007669"/>
    <property type="project" value="UniProtKB-UniRule"/>
</dbReference>
<keyword evidence="17 18" id="KW-0131">Cell cycle</keyword>